<evidence type="ECO:0000256" key="7">
    <source>
        <dbReference type="ARBA" id="ARBA00023239"/>
    </source>
</evidence>
<evidence type="ECO:0000259" key="10">
    <source>
        <dbReference type="Pfam" id="PF00117"/>
    </source>
</evidence>
<dbReference type="PANTHER" id="PTHR42701">
    <property type="entry name" value="IMIDAZOLE GLYCEROL PHOSPHATE SYNTHASE SUBUNIT HISH"/>
    <property type="match status" value="1"/>
</dbReference>
<protein>
    <recommendedName>
        <fullName evidence="10">Glutamine amidotransferase domain-containing protein</fullName>
    </recommendedName>
</protein>
<organism evidence="11">
    <name type="scientific">marine metagenome</name>
    <dbReference type="NCBI Taxonomy" id="408172"/>
    <lineage>
        <taxon>unclassified sequences</taxon>
        <taxon>metagenomes</taxon>
        <taxon>ecological metagenomes</taxon>
    </lineage>
</organism>
<dbReference type="EMBL" id="UINC01198580">
    <property type="protein sequence ID" value="SVE16598.1"/>
    <property type="molecule type" value="Genomic_DNA"/>
</dbReference>
<dbReference type="Gene3D" id="3.40.50.880">
    <property type="match status" value="1"/>
</dbReference>
<name>A0A383BAX6_9ZZZZ</name>
<comment type="catalytic activity">
    <reaction evidence="9">
        <text>L-glutamine + H2O = L-glutamate + NH4(+)</text>
        <dbReference type="Rhea" id="RHEA:15889"/>
        <dbReference type="ChEBI" id="CHEBI:15377"/>
        <dbReference type="ChEBI" id="CHEBI:28938"/>
        <dbReference type="ChEBI" id="CHEBI:29985"/>
        <dbReference type="ChEBI" id="CHEBI:58359"/>
        <dbReference type="EC" id="3.5.1.2"/>
    </reaction>
</comment>
<comment type="catalytic activity">
    <reaction evidence="8">
        <text>5-[(5-phospho-1-deoxy-D-ribulos-1-ylimino)methylamino]-1-(5-phospho-beta-D-ribosyl)imidazole-4-carboxamide + L-glutamine = D-erythro-1-(imidazol-4-yl)glycerol 3-phosphate + 5-amino-1-(5-phospho-beta-D-ribosyl)imidazole-4-carboxamide + L-glutamate + H(+)</text>
        <dbReference type="Rhea" id="RHEA:24793"/>
        <dbReference type="ChEBI" id="CHEBI:15378"/>
        <dbReference type="ChEBI" id="CHEBI:29985"/>
        <dbReference type="ChEBI" id="CHEBI:58278"/>
        <dbReference type="ChEBI" id="CHEBI:58359"/>
        <dbReference type="ChEBI" id="CHEBI:58475"/>
        <dbReference type="ChEBI" id="CHEBI:58525"/>
        <dbReference type="EC" id="4.3.2.10"/>
    </reaction>
</comment>
<dbReference type="GO" id="GO:0000105">
    <property type="term" value="P:L-histidine biosynthetic process"/>
    <property type="evidence" value="ECO:0007669"/>
    <property type="project" value="UniProtKB-UniPathway"/>
</dbReference>
<dbReference type="PIRSF" id="PIRSF000495">
    <property type="entry name" value="Amidotransf_hisH"/>
    <property type="match status" value="1"/>
</dbReference>
<evidence type="ECO:0000313" key="11">
    <source>
        <dbReference type="EMBL" id="SVE16598.1"/>
    </source>
</evidence>
<dbReference type="CDD" id="cd01748">
    <property type="entry name" value="GATase1_IGP_Synthase"/>
    <property type="match status" value="1"/>
</dbReference>
<accession>A0A383BAX6</accession>
<keyword evidence="5" id="KW-0315">Glutamine amidotransferase</keyword>
<comment type="subunit">
    <text evidence="2">Heterodimer of HisH and HisF.</text>
</comment>
<keyword evidence="7" id="KW-0456">Lyase</keyword>
<keyword evidence="3" id="KW-0028">Amino-acid biosynthesis</keyword>
<dbReference type="Pfam" id="PF00117">
    <property type="entry name" value="GATase"/>
    <property type="match status" value="1"/>
</dbReference>
<evidence type="ECO:0000256" key="8">
    <source>
        <dbReference type="ARBA" id="ARBA00047838"/>
    </source>
</evidence>
<dbReference type="SUPFAM" id="SSF52317">
    <property type="entry name" value="Class I glutamine amidotransferase-like"/>
    <property type="match status" value="1"/>
</dbReference>
<feature type="domain" description="Glutamine amidotransferase" evidence="10">
    <location>
        <begin position="7"/>
        <end position="202"/>
    </location>
</feature>
<evidence type="ECO:0000256" key="5">
    <source>
        <dbReference type="ARBA" id="ARBA00022962"/>
    </source>
</evidence>
<dbReference type="UniPathway" id="UPA00031">
    <property type="reaction ID" value="UER00010"/>
</dbReference>
<dbReference type="PROSITE" id="PS51273">
    <property type="entry name" value="GATASE_TYPE_1"/>
    <property type="match status" value="1"/>
</dbReference>
<dbReference type="AlphaFoldDB" id="A0A383BAX6"/>
<comment type="pathway">
    <text evidence="1">Amino-acid biosynthesis; L-histidine biosynthesis; L-histidine from 5-phospho-alpha-D-ribose 1-diphosphate: step 5/9.</text>
</comment>
<evidence type="ECO:0000256" key="4">
    <source>
        <dbReference type="ARBA" id="ARBA00022801"/>
    </source>
</evidence>
<reference evidence="11" key="1">
    <citation type="submission" date="2018-05" db="EMBL/GenBank/DDBJ databases">
        <authorList>
            <person name="Lanie J.A."/>
            <person name="Ng W.-L."/>
            <person name="Kazmierczak K.M."/>
            <person name="Andrzejewski T.M."/>
            <person name="Davidsen T.M."/>
            <person name="Wayne K.J."/>
            <person name="Tettelin H."/>
            <person name="Glass J.I."/>
            <person name="Rusch D."/>
            <person name="Podicherti R."/>
            <person name="Tsui H.-C.T."/>
            <person name="Winkler M.E."/>
        </authorList>
    </citation>
    <scope>NUCLEOTIDE SEQUENCE</scope>
</reference>
<dbReference type="InterPro" id="IPR017926">
    <property type="entry name" value="GATASE"/>
</dbReference>
<keyword evidence="6" id="KW-0368">Histidine biosynthesis</keyword>
<dbReference type="PANTHER" id="PTHR42701:SF1">
    <property type="entry name" value="IMIDAZOLE GLYCEROL PHOSPHATE SYNTHASE SUBUNIT HISH"/>
    <property type="match status" value="1"/>
</dbReference>
<keyword evidence="4" id="KW-0378">Hydrolase</keyword>
<evidence type="ECO:0000256" key="9">
    <source>
        <dbReference type="ARBA" id="ARBA00049534"/>
    </source>
</evidence>
<dbReference type="InterPro" id="IPR010139">
    <property type="entry name" value="Imidazole-glycPsynth_HisH"/>
</dbReference>
<dbReference type="NCBIfam" id="TIGR01855">
    <property type="entry name" value="IMP_synth_hisH"/>
    <property type="match status" value="1"/>
</dbReference>
<evidence type="ECO:0000256" key="6">
    <source>
        <dbReference type="ARBA" id="ARBA00023102"/>
    </source>
</evidence>
<gene>
    <name evidence="11" type="ORF">METZ01_LOCUS469452</name>
</gene>
<feature type="non-terminal residue" evidence="11">
    <location>
        <position position="210"/>
    </location>
</feature>
<sequence length="210" mass="23511">MKSSITVIDYGVGNLFSISKAFEYFGVDVNLIDNPKEILKADRLVLPGVGAFANGFYELERRNLVDAIKNYLRFERPLLAICLGMQFLLESSQEFGHHEGLGVLPGETIPIPNSCANGRPQKIPHIGWSQLMLPASRKDWKKTILEDVTPQDYYYFLHSFMAMPKLKKNRLADYEHNGLVISAAVCEGYSTGCQFHPEKSGASGLKIIKN</sequence>
<evidence type="ECO:0000256" key="3">
    <source>
        <dbReference type="ARBA" id="ARBA00022605"/>
    </source>
</evidence>
<evidence type="ECO:0000256" key="2">
    <source>
        <dbReference type="ARBA" id="ARBA00011152"/>
    </source>
</evidence>
<dbReference type="GO" id="GO:0004359">
    <property type="term" value="F:glutaminase activity"/>
    <property type="evidence" value="ECO:0007669"/>
    <property type="project" value="UniProtKB-EC"/>
</dbReference>
<evidence type="ECO:0000256" key="1">
    <source>
        <dbReference type="ARBA" id="ARBA00005091"/>
    </source>
</evidence>
<proteinExistence type="predicted"/>
<dbReference type="InterPro" id="IPR029062">
    <property type="entry name" value="Class_I_gatase-like"/>
</dbReference>
<dbReference type="GO" id="GO:0000107">
    <property type="term" value="F:imidazoleglycerol-phosphate synthase activity"/>
    <property type="evidence" value="ECO:0007669"/>
    <property type="project" value="TreeGrafter"/>
</dbReference>
<dbReference type="GO" id="GO:0016829">
    <property type="term" value="F:lyase activity"/>
    <property type="evidence" value="ECO:0007669"/>
    <property type="project" value="UniProtKB-KW"/>
</dbReference>